<comment type="similarity">
    <text evidence="2 6">Belongs to the OST5 family.</text>
</comment>
<protein>
    <recommendedName>
        <fullName evidence="6">Dolichyl-diphosphooligosaccharide-protein glycosyltransferase subunit OST5</fullName>
    </recommendedName>
</protein>
<name>A0A2G8SAJ7_9APHY</name>
<dbReference type="STRING" id="1077348.A0A2G8SAJ7"/>
<evidence type="ECO:0000256" key="4">
    <source>
        <dbReference type="ARBA" id="ARBA00022989"/>
    </source>
</evidence>
<dbReference type="OrthoDB" id="2503643at2759"/>
<evidence type="ECO:0000313" key="7">
    <source>
        <dbReference type="EMBL" id="PIL30782.1"/>
    </source>
</evidence>
<keyword evidence="4 6" id="KW-1133">Transmembrane helix</keyword>
<feature type="transmembrane region" description="Helical" evidence="6">
    <location>
        <begin position="20"/>
        <end position="45"/>
    </location>
</feature>
<feature type="transmembrane region" description="Helical" evidence="6">
    <location>
        <begin position="57"/>
        <end position="81"/>
    </location>
</feature>
<comment type="caution">
    <text evidence="7">The sequence shown here is derived from an EMBL/GenBank/DDBJ whole genome shotgun (WGS) entry which is preliminary data.</text>
</comment>
<accession>A0A2G8SAJ7</accession>
<evidence type="ECO:0000256" key="3">
    <source>
        <dbReference type="ARBA" id="ARBA00022692"/>
    </source>
</evidence>
<comment type="function">
    <text evidence="6">Subunit of the oligosaccharyl transferase (OST) complex that catalyzes the initial transfer of a defined glycan (Glc(3)Man(9)GlcNAc(2) in eukaryotes) from the lipid carrier dolichol-pyrophosphate to an asparagine residue within an Asn-X-Ser/Thr consensus motif in nascent polypeptide chains, the first step in protein N-glycosylation. N-glycosylation occurs cotranslationally and the complex associates with the Sec61 complex at the channel-forming translocon complex that mediates protein translocation across the endoplasmic reticulum (ER). All subunits are required for a maximal enzyme activity.</text>
</comment>
<evidence type="ECO:0000256" key="5">
    <source>
        <dbReference type="ARBA" id="ARBA00023136"/>
    </source>
</evidence>
<sequence length="82" mass="8731">MNVTETYLALHKSTPAFSPAIPIALLPYLAFFLLAATFTLAFYFSTLPKEKIPARELAVASTASLLGGFGVVALFCSVGVYV</sequence>
<proteinExistence type="inferred from homology"/>
<organism evidence="7 8">
    <name type="scientific">Ganoderma sinense ZZ0214-1</name>
    <dbReference type="NCBI Taxonomy" id="1077348"/>
    <lineage>
        <taxon>Eukaryota</taxon>
        <taxon>Fungi</taxon>
        <taxon>Dikarya</taxon>
        <taxon>Basidiomycota</taxon>
        <taxon>Agaricomycotina</taxon>
        <taxon>Agaricomycetes</taxon>
        <taxon>Polyporales</taxon>
        <taxon>Polyporaceae</taxon>
        <taxon>Ganoderma</taxon>
    </lineage>
</organism>
<dbReference type="GO" id="GO:0006487">
    <property type="term" value="P:protein N-linked glycosylation"/>
    <property type="evidence" value="ECO:0007669"/>
    <property type="project" value="UniProtKB-UniRule"/>
</dbReference>
<dbReference type="GO" id="GO:0008250">
    <property type="term" value="C:oligosaccharyltransferase complex"/>
    <property type="evidence" value="ECO:0007669"/>
    <property type="project" value="UniProtKB-UniRule"/>
</dbReference>
<evidence type="ECO:0000256" key="2">
    <source>
        <dbReference type="ARBA" id="ARBA00009825"/>
    </source>
</evidence>
<keyword evidence="5 6" id="KW-0472">Membrane</keyword>
<keyword evidence="3 6" id="KW-0812">Transmembrane</keyword>
<dbReference type="EMBL" id="AYKW01000013">
    <property type="protein sequence ID" value="PIL30782.1"/>
    <property type="molecule type" value="Genomic_DNA"/>
</dbReference>
<evidence type="ECO:0000313" key="8">
    <source>
        <dbReference type="Proteomes" id="UP000230002"/>
    </source>
</evidence>
<reference evidence="7 8" key="1">
    <citation type="journal article" date="2015" name="Sci. Rep.">
        <title>Chromosome-level genome map provides insights into diverse defense mechanisms in the medicinal fungus Ganoderma sinense.</title>
        <authorList>
            <person name="Zhu Y."/>
            <person name="Xu J."/>
            <person name="Sun C."/>
            <person name="Zhou S."/>
            <person name="Xu H."/>
            <person name="Nelson D.R."/>
            <person name="Qian J."/>
            <person name="Song J."/>
            <person name="Luo H."/>
            <person name="Xiang L."/>
            <person name="Li Y."/>
            <person name="Xu Z."/>
            <person name="Ji A."/>
            <person name="Wang L."/>
            <person name="Lu S."/>
            <person name="Hayward A."/>
            <person name="Sun W."/>
            <person name="Li X."/>
            <person name="Schwartz D.C."/>
            <person name="Wang Y."/>
            <person name="Chen S."/>
        </authorList>
    </citation>
    <scope>NUCLEOTIDE SEQUENCE [LARGE SCALE GENOMIC DNA]</scope>
    <source>
        <strain evidence="7 8">ZZ0214-1</strain>
    </source>
</reference>
<dbReference type="Proteomes" id="UP000230002">
    <property type="component" value="Unassembled WGS sequence"/>
</dbReference>
<evidence type="ECO:0000256" key="1">
    <source>
        <dbReference type="ARBA" id="ARBA00004141"/>
    </source>
</evidence>
<comment type="subcellular location">
    <subcellularLocation>
        <location evidence="1 6">Membrane</location>
        <topology evidence="1 6">Multi-pass membrane protein</topology>
    </subcellularLocation>
</comment>
<dbReference type="Pfam" id="PF05251">
    <property type="entry name" value="Ost5"/>
    <property type="match status" value="1"/>
</dbReference>
<gene>
    <name evidence="7" type="ORF">GSI_06950</name>
</gene>
<comment type="subunit">
    <text evidence="6">Component of the oligosaccharyltransferase (OST) complex.</text>
</comment>
<keyword evidence="8" id="KW-1185">Reference proteome</keyword>
<dbReference type="AlphaFoldDB" id="A0A2G8SAJ7"/>
<dbReference type="InterPro" id="IPR007915">
    <property type="entry name" value="TMEM258/Ost5"/>
</dbReference>
<evidence type="ECO:0000256" key="6">
    <source>
        <dbReference type="RuleBase" id="RU367008"/>
    </source>
</evidence>